<name>A0A3P3WDI0_9FLAO</name>
<organism evidence="1 2">
    <name type="scientific">Paenimyroides tangerinum</name>
    <dbReference type="NCBI Taxonomy" id="2488728"/>
    <lineage>
        <taxon>Bacteria</taxon>
        <taxon>Pseudomonadati</taxon>
        <taxon>Bacteroidota</taxon>
        <taxon>Flavobacteriia</taxon>
        <taxon>Flavobacteriales</taxon>
        <taxon>Flavobacteriaceae</taxon>
        <taxon>Paenimyroides</taxon>
    </lineage>
</organism>
<protein>
    <recommendedName>
        <fullName evidence="3">Carboxypeptidase-like regulatory domain-containing protein</fullName>
    </recommendedName>
</protein>
<keyword evidence="2" id="KW-1185">Reference proteome</keyword>
<evidence type="ECO:0000313" key="2">
    <source>
        <dbReference type="Proteomes" id="UP000275719"/>
    </source>
</evidence>
<dbReference type="AlphaFoldDB" id="A0A3P3WDI0"/>
<dbReference type="EMBL" id="RQVQ01000004">
    <property type="protein sequence ID" value="RRJ92704.1"/>
    <property type="molecule type" value="Genomic_DNA"/>
</dbReference>
<reference evidence="1 2" key="1">
    <citation type="submission" date="2018-11" db="EMBL/GenBank/DDBJ databases">
        <title>Flavobacterium sp. nov., YIM 102701-2 draft genome.</title>
        <authorList>
            <person name="Li G."/>
            <person name="Jiang Y."/>
        </authorList>
    </citation>
    <scope>NUCLEOTIDE SEQUENCE [LARGE SCALE GENOMIC DNA]</scope>
    <source>
        <strain evidence="1 2">YIM 102701-2</strain>
    </source>
</reference>
<proteinExistence type="predicted"/>
<sequence>MKNLLLFLLIPFISQAQIVNGIVKDKNSKEGISFLTVAIENSDVYALTNENGEFQFNLSDINEKNIIIDNIYFEPFSMKINDGNYINIELTELSYTLEEMVLYNQPIKKVFEDIISNSEKTLKTNVKINAFYREDYFKNGKKYFFSDGIIDFYIKNKTSKIDAVILQSRVIDSNSDQQLNEIDLEYIAGLSPDEMIEMGMKFNFIKKIIKDKNYDFHVTSKKSGDNELHTLYFEPIPTSTERFLFKGKVVFDDSAKLIYEMDVQFDDNFKQFNKEINILILKIKMNDINYKVKFNYNNNKYYLTYLNQYFDCDVITKKGKNTEKVIGKTELIALGIENTSTFPNKDSIFKKKKLYENGNKFSYEFWNDDLIKNYIK</sequence>
<evidence type="ECO:0008006" key="3">
    <source>
        <dbReference type="Google" id="ProtNLM"/>
    </source>
</evidence>
<comment type="caution">
    <text evidence="1">The sequence shown here is derived from an EMBL/GenBank/DDBJ whole genome shotgun (WGS) entry which is preliminary data.</text>
</comment>
<accession>A0A3P3WDI0</accession>
<dbReference type="Pfam" id="PF13715">
    <property type="entry name" value="CarbopepD_reg_2"/>
    <property type="match status" value="1"/>
</dbReference>
<dbReference type="Proteomes" id="UP000275719">
    <property type="component" value="Unassembled WGS sequence"/>
</dbReference>
<dbReference type="SUPFAM" id="SSF49464">
    <property type="entry name" value="Carboxypeptidase regulatory domain-like"/>
    <property type="match status" value="1"/>
</dbReference>
<gene>
    <name evidence="1" type="ORF">EG240_02655</name>
</gene>
<evidence type="ECO:0000313" key="1">
    <source>
        <dbReference type="EMBL" id="RRJ92704.1"/>
    </source>
</evidence>
<dbReference type="OrthoDB" id="766873at2"/>
<dbReference type="InterPro" id="IPR008969">
    <property type="entry name" value="CarboxyPept-like_regulatory"/>
</dbReference>
<dbReference type="RefSeq" id="WP_125017133.1">
    <property type="nucleotide sequence ID" value="NZ_RQVQ01000004.1"/>
</dbReference>